<dbReference type="AlphaFoldDB" id="A0A1A9WGW6"/>
<organism evidence="2 3">
    <name type="scientific">Glossina brevipalpis</name>
    <dbReference type="NCBI Taxonomy" id="37001"/>
    <lineage>
        <taxon>Eukaryota</taxon>
        <taxon>Metazoa</taxon>
        <taxon>Ecdysozoa</taxon>
        <taxon>Arthropoda</taxon>
        <taxon>Hexapoda</taxon>
        <taxon>Insecta</taxon>
        <taxon>Pterygota</taxon>
        <taxon>Neoptera</taxon>
        <taxon>Endopterygota</taxon>
        <taxon>Diptera</taxon>
        <taxon>Brachycera</taxon>
        <taxon>Muscomorpha</taxon>
        <taxon>Hippoboscoidea</taxon>
        <taxon>Glossinidae</taxon>
        <taxon>Glossina</taxon>
    </lineage>
</organism>
<evidence type="ECO:0000256" key="1">
    <source>
        <dbReference type="SAM" id="MobiDB-lite"/>
    </source>
</evidence>
<evidence type="ECO:0000313" key="2">
    <source>
        <dbReference type="EnsemblMetazoa" id="GBRI019270-PA"/>
    </source>
</evidence>
<sequence>MSQTKTAAATFLLLIFFYNIAIVTQAVMVERNVYAYYRLPTSIIETSNFSQTFYVLQCPYLTGYSIPRPLEMAVCAIVGRYQEVIKQKNNNSHRNERKNMQQFQPIMITIQPKKKKKQILKIIKIKKIKPQIQLMRQFPKSKQIKEHNDEMKPRRRQQEPLHDQQIQISNLRPIKMRDRMNETIKEFVNISTETPANGTVDYQDHYPDDPGWDNERSDNSEELDFVDVQEDTSPLRFLSVKNALSELKLKKPADILPDDSYGNSEKFFAEINDFGRGFHTKGYHNMYHRDEILNDHIIYDDLHQTGNYKHKQKLKEKF</sequence>
<keyword evidence="3" id="KW-1185">Reference proteome</keyword>
<dbReference type="Proteomes" id="UP000091820">
    <property type="component" value="Unassembled WGS sequence"/>
</dbReference>
<accession>A0A1A9WGW6</accession>
<reference evidence="2" key="2">
    <citation type="submission" date="2020-05" db="UniProtKB">
        <authorList>
            <consortium name="EnsemblMetazoa"/>
        </authorList>
    </citation>
    <scope>IDENTIFICATION</scope>
    <source>
        <strain evidence="2">IAEA</strain>
    </source>
</reference>
<evidence type="ECO:0000313" key="3">
    <source>
        <dbReference type="Proteomes" id="UP000091820"/>
    </source>
</evidence>
<reference evidence="3" key="1">
    <citation type="submission" date="2014-03" db="EMBL/GenBank/DDBJ databases">
        <authorList>
            <person name="Aksoy S."/>
            <person name="Warren W."/>
            <person name="Wilson R.K."/>
        </authorList>
    </citation>
    <scope>NUCLEOTIDE SEQUENCE [LARGE SCALE GENOMIC DNA]</scope>
    <source>
        <strain evidence="3">IAEA</strain>
    </source>
</reference>
<feature type="region of interest" description="Disordered" evidence="1">
    <location>
        <begin position="144"/>
        <end position="163"/>
    </location>
</feature>
<name>A0A1A9WGW6_9MUSC</name>
<dbReference type="VEuPathDB" id="VectorBase:GBRI019270"/>
<protein>
    <submittedName>
        <fullName evidence="2">Uncharacterized protein</fullName>
    </submittedName>
</protein>
<feature type="compositionally biased region" description="Basic and acidic residues" evidence="1">
    <location>
        <begin position="144"/>
        <end position="162"/>
    </location>
</feature>
<proteinExistence type="predicted"/>
<dbReference type="EnsemblMetazoa" id="GBRI019270-RA">
    <property type="protein sequence ID" value="GBRI019270-PA"/>
    <property type="gene ID" value="GBRI019270"/>
</dbReference>